<proteinExistence type="predicted"/>
<dbReference type="Proteomes" id="UP000034739">
    <property type="component" value="Unassembled WGS sequence"/>
</dbReference>
<sequence length="388" mass="43231">MKKEWKCGDWECGDAKYIPEYAGRRFEWADIDPAFYIKMDWDQYIKTQESQLFEKDPLYGSAELLQRGGSYVLTQETERMLKRISPVNSDPIRLDPRVITTFDQAIAQAVASVFLPKTVLVVKEEPFYALLARQAWMAIRQSTWLKAEVINVDRFILPQYGNVGVDYSELSIGRVITDSGEPLVARPADPPLQVQLARIAQRIKMKGINNIIIVDDGFSSLEALEPYKNIADQMGWNIVGFTVGVCPIEKGEWAKTKELAEKISGNPVSFVLPVSDIVDWTCQRDFSIFGGKMVESSSYPLSAPYFFPFSDGASGSIPKEQLLAFSKPVLQANALLIAALNTTRSRPLAFADALAAGYGIPTSLLGAIRTPEPNEQIGQFLEEAIQTL</sequence>
<dbReference type="EMBL" id="LCOY01000018">
    <property type="protein sequence ID" value="KKU87825.1"/>
    <property type="molecule type" value="Genomic_DNA"/>
</dbReference>
<name>A0A0G1X057_9BACT</name>
<dbReference type="AlphaFoldDB" id="A0A0G1X057"/>
<comment type="caution">
    <text evidence="1">The sequence shown here is derived from an EMBL/GenBank/DDBJ whole genome shotgun (WGS) entry which is preliminary data.</text>
</comment>
<evidence type="ECO:0000313" key="1">
    <source>
        <dbReference type="EMBL" id="KKU87825.1"/>
    </source>
</evidence>
<reference evidence="1 2" key="1">
    <citation type="journal article" date="2015" name="Nature">
        <title>rRNA introns, odd ribosomes, and small enigmatic genomes across a large radiation of phyla.</title>
        <authorList>
            <person name="Brown C.T."/>
            <person name="Hug L.A."/>
            <person name="Thomas B.C."/>
            <person name="Sharon I."/>
            <person name="Castelle C.J."/>
            <person name="Singh A."/>
            <person name="Wilkins M.J."/>
            <person name="Williams K.H."/>
            <person name="Banfield J.F."/>
        </authorList>
    </citation>
    <scope>NUCLEOTIDE SEQUENCE [LARGE SCALE GENOMIC DNA]</scope>
</reference>
<accession>A0A0G1X057</accession>
<gene>
    <name evidence="1" type="ORF">UY16_C0018G0030</name>
</gene>
<protein>
    <submittedName>
        <fullName evidence="1">Uncharacterized protein</fullName>
    </submittedName>
</protein>
<organism evidence="1 2">
    <name type="scientific">Candidatus Gottesmanbacteria bacterium GW2011_GWA2_47_9</name>
    <dbReference type="NCBI Taxonomy" id="1618445"/>
    <lineage>
        <taxon>Bacteria</taxon>
        <taxon>Candidatus Gottesmaniibacteriota</taxon>
    </lineage>
</organism>
<evidence type="ECO:0000313" key="2">
    <source>
        <dbReference type="Proteomes" id="UP000034739"/>
    </source>
</evidence>